<proteinExistence type="predicted"/>
<feature type="region of interest" description="Disordered" evidence="1">
    <location>
        <begin position="34"/>
        <end position="61"/>
    </location>
</feature>
<gene>
    <name evidence="3" type="ORF">AMURIS_02580</name>
</gene>
<dbReference type="Proteomes" id="UP000236311">
    <property type="component" value="Unassembled WGS sequence"/>
</dbReference>
<evidence type="ECO:0000313" key="4">
    <source>
        <dbReference type="Proteomes" id="UP000236311"/>
    </source>
</evidence>
<accession>A0A2K4ZHB4</accession>
<sequence>MKKRILAGLICLMTLFSGCGNSAKTIEGNVAVKESGVDSEAAPETDDASGMPEERPEGTPEDMAADYSGYVFIHNGVVIEMDVDAASVIEQLGEPDSYFEAPSCAFEGIDKIYTYGSFELDTYPTDKKDYVSSVIFKDDTITTTEGIGIGDSVDKMEEAYGTGRTDENGMTVYEKGDMKLCFILEGETIVSIEYRSKVLDN</sequence>
<evidence type="ECO:0000256" key="1">
    <source>
        <dbReference type="SAM" id="MobiDB-lite"/>
    </source>
</evidence>
<dbReference type="PROSITE" id="PS51257">
    <property type="entry name" value="PROKAR_LIPOPROTEIN"/>
    <property type="match status" value="1"/>
</dbReference>
<keyword evidence="4" id="KW-1185">Reference proteome</keyword>
<keyword evidence="2" id="KW-0732">Signal</keyword>
<reference evidence="3 4" key="1">
    <citation type="submission" date="2018-01" db="EMBL/GenBank/DDBJ databases">
        <authorList>
            <person name="Gaut B.S."/>
            <person name="Morton B.R."/>
            <person name="Clegg M.T."/>
            <person name="Duvall M.R."/>
        </authorList>
    </citation>
    <scope>NUCLEOTIDE SEQUENCE [LARGE SCALE GENOMIC DNA]</scope>
    <source>
        <strain evidence="3">GP69</strain>
    </source>
</reference>
<evidence type="ECO:0000313" key="3">
    <source>
        <dbReference type="EMBL" id="SOY29859.1"/>
    </source>
</evidence>
<evidence type="ECO:0000256" key="2">
    <source>
        <dbReference type="SAM" id="SignalP"/>
    </source>
</evidence>
<organism evidence="3 4">
    <name type="scientific">Acetatifactor muris</name>
    <dbReference type="NCBI Taxonomy" id="879566"/>
    <lineage>
        <taxon>Bacteria</taxon>
        <taxon>Bacillati</taxon>
        <taxon>Bacillota</taxon>
        <taxon>Clostridia</taxon>
        <taxon>Lachnospirales</taxon>
        <taxon>Lachnospiraceae</taxon>
        <taxon>Acetatifactor</taxon>
    </lineage>
</organism>
<evidence type="ECO:0008006" key="5">
    <source>
        <dbReference type="Google" id="ProtNLM"/>
    </source>
</evidence>
<dbReference type="RefSeq" id="WP_103239937.1">
    <property type="nucleotide sequence ID" value="NZ_JANJZD010000011.1"/>
</dbReference>
<protein>
    <recommendedName>
        <fullName evidence="5">Lipoprotein</fullName>
    </recommendedName>
</protein>
<dbReference type="AlphaFoldDB" id="A0A2K4ZHB4"/>
<feature type="signal peptide" evidence="2">
    <location>
        <begin position="1"/>
        <end position="23"/>
    </location>
</feature>
<dbReference type="EMBL" id="OFSM01000012">
    <property type="protein sequence ID" value="SOY29859.1"/>
    <property type="molecule type" value="Genomic_DNA"/>
</dbReference>
<name>A0A2K4ZHB4_9FIRM</name>
<feature type="chain" id="PRO_5014436830" description="Lipoprotein" evidence="2">
    <location>
        <begin position="24"/>
        <end position="201"/>
    </location>
</feature>
<dbReference type="OrthoDB" id="2584069at2"/>